<evidence type="ECO:0000313" key="2">
    <source>
        <dbReference type="Proteomes" id="UP000248584"/>
    </source>
</evidence>
<keyword evidence="2" id="KW-1185">Reference proteome</keyword>
<sequence length="257" mass="29890">MIFSTEVASSQHKTDQPILNRCLAAYVALQDYHLGSTLEIGVGSGDGIKFYIDQTSSLTVVDKNLHLFNKNKSLNNFDAIKQVKAFLPDQKLSTSVKYDTILCFQFLEHIERDFELIKHLFDLLNDNGALFLTTPNKEESSGVNPWHYREYNQDDLQSLFKGVFKNIQFKGVFANEASYNYHLRSLKMSNKIKNTFLIKQYLKLPKFIQHFGYEWANRYNRIRISKKEKYVSKTEDYKIDHIQSSAGLLDFFVIAKK</sequence>
<keyword evidence="1" id="KW-0489">Methyltransferase</keyword>
<proteinExistence type="predicted"/>
<dbReference type="Pfam" id="PF13489">
    <property type="entry name" value="Methyltransf_23"/>
    <property type="match status" value="1"/>
</dbReference>
<comment type="caution">
    <text evidence="1">The sequence shown here is derived from an EMBL/GenBank/DDBJ whole genome shotgun (WGS) entry which is preliminary data.</text>
</comment>
<name>A0ABX5Q1R1_9FLAO</name>
<dbReference type="Gene3D" id="3.40.50.150">
    <property type="entry name" value="Vaccinia Virus protein VP39"/>
    <property type="match status" value="1"/>
</dbReference>
<dbReference type="GO" id="GO:0032259">
    <property type="term" value="P:methylation"/>
    <property type="evidence" value="ECO:0007669"/>
    <property type="project" value="UniProtKB-KW"/>
</dbReference>
<dbReference type="GO" id="GO:0008168">
    <property type="term" value="F:methyltransferase activity"/>
    <property type="evidence" value="ECO:0007669"/>
    <property type="project" value="UniProtKB-KW"/>
</dbReference>
<dbReference type="InterPro" id="IPR029063">
    <property type="entry name" value="SAM-dependent_MTases_sf"/>
</dbReference>
<dbReference type="RefSeq" id="WP_015361807.1">
    <property type="nucleotide sequence ID" value="NZ_QKZR01000001.1"/>
</dbReference>
<dbReference type="SUPFAM" id="SSF53335">
    <property type="entry name" value="S-adenosyl-L-methionine-dependent methyltransferases"/>
    <property type="match status" value="1"/>
</dbReference>
<dbReference type="EMBL" id="QKZR01000001">
    <property type="protein sequence ID" value="PZX43972.1"/>
    <property type="molecule type" value="Genomic_DNA"/>
</dbReference>
<keyword evidence="1" id="KW-0808">Transferase</keyword>
<dbReference type="Proteomes" id="UP000248584">
    <property type="component" value="Unassembled WGS sequence"/>
</dbReference>
<evidence type="ECO:0000313" key="1">
    <source>
        <dbReference type="EMBL" id="PZX43972.1"/>
    </source>
</evidence>
<accession>A0ABX5Q1R1</accession>
<organism evidence="1 2">
    <name type="scientific">Nonlabens dokdonensis</name>
    <dbReference type="NCBI Taxonomy" id="328515"/>
    <lineage>
        <taxon>Bacteria</taxon>
        <taxon>Pseudomonadati</taxon>
        <taxon>Bacteroidota</taxon>
        <taxon>Flavobacteriia</taxon>
        <taxon>Flavobacteriales</taxon>
        <taxon>Flavobacteriaceae</taxon>
        <taxon>Nonlabens</taxon>
    </lineage>
</organism>
<reference evidence="1 2" key="1">
    <citation type="submission" date="2018-06" db="EMBL/GenBank/DDBJ databases">
        <title>Genomic Encyclopedia of Archaeal and Bacterial Type Strains, Phase II (KMG-II): from individual species to whole genera.</title>
        <authorList>
            <person name="Goeker M."/>
        </authorList>
    </citation>
    <scope>NUCLEOTIDE SEQUENCE [LARGE SCALE GENOMIC DNA]</scope>
    <source>
        <strain evidence="1 2">DSM 17205</strain>
    </source>
</reference>
<protein>
    <submittedName>
        <fullName evidence="1">Methyltransferase family protein</fullName>
    </submittedName>
</protein>
<gene>
    <name evidence="1" type="ORF">LX97_00977</name>
</gene>